<evidence type="ECO:0000256" key="1">
    <source>
        <dbReference type="ARBA" id="ARBA00022603"/>
    </source>
</evidence>
<keyword evidence="1 5" id="KW-0489">Methyltransferase</keyword>
<dbReference type="PANTHER" id="PTHR12829">
    <property type="entry name" value="N6-ADENOSINE-METHYLTRANSFERASE"/>
    <property type="match status" value="1"/>
</dbReference>
<dbReference type="InterPro" id="IPR029063">
    <property type="entry name" value="SAM-dependent_MTases_sf"/>
</dbReference>
<dbReference type="Proteomes" id="UP000321750">
    <property type="component" value="Unassembled WGS sequence"/>
</dbReference>
<dbReference type="SUPFAM" id="SSF53335">
    <property type="entry name" value="S-adenosyl-L-methionine-dependent methyltransferases"/>
    <property type="match status" value="1"/>
</dbReference>
<comment type="caution">
    <text evidence="5">The sequence shown here is derived from an EMBL/GenBank/DDBJ whole genome shotgun (WGS) entry which is preliminary data.</text>
</comment>
<dbReference type="Pfam" id="PF05063">
    <property type="entry name" value="MT-A70"/>
    <property type="match status" value="1"/>
</dbReference>
<protein>
    <submittedName>
        <fullName evidence="5">DNA methyltransferase</fullName>
    </submittedName>
</protein>
<reference evidence="5 6" key="1">
    <citation type="submission" date="2019-07" db="EMBL/GenBank/DDBJ databases">
        <title>Whole genome shotgun sequence of Methylobacterium gnaphalii NBRC 107716.</title>
        <authorList>
            <person name="Hosoyama A."/>
            <person name="Uohara A."/>
            <person name="Ohji S."/>
            <person name="Ichikawa N."/>
        </authorList>
    </citation>
    <scope>NUCLEOTIDE SEQUENCE [LARGE SCALE GENOMIC DNA]</scope>
    <source>
        <strain evidence="5 6">NBRC 107716</strain>
    </source>
</reference>
<dbReference type="PANTHER" id="PTHR12829:SF7">
    <property type="entry name" value="N6-ADENOSINE-METHYLTRANSFERASE CATALYTIC SUBUNIT"/>
    <property type="match status" value="1"/>
</dbReference>
<name>A0A512JIR6_9HYPH</name>
<dbReference type="PROSITE" id="PS51143">
    <property type="entry name" value="MT_A70"/>
    <property type="match status" value="1"/>
</dbReference>
<dbReference type="InterPro" id="IPR007757">
    <property type="entry name" value="MT-A70-like"/>
</dbReference>
<keyword evidence="2 5" id="KW-0808">Transferase</keyword>
<dbReference type="EMBL" id="BJZV01000007">
    <property type="protein sequence ID" value="GEP09850.1"/>
    <property type="molecule type" value="Genomic_DNA"/>
</dbReference>
<evidence type="ECO:0000313" key="6">
    <source>
        <dbReference type="Proteomes" id="UP000321750"/>
    </source>
</evidence>
<evidence type="ECO:0000313" key="5">
    <source>
        <dbReference type="EMBL" id="GEP09850.1"/>
    </source>
</evidence>
<dbReference type="AlphaFoldDB" id="A0A512JIR6"/>
<proteinExistence type="inferred from homology"/>
<dbReference type="GO" id="GO:0032259">
    <property type="term" value="P:methylation"/>
    <property type="evidence" value="ECO:0007669"/>
    <property type="project" value="UniProtKB-KW"/>
</dbReference>
<dbReference type="GO" id="GO:0003676">
    <property type="term" value="F:nucleic acid binding"/>
    <property type="evidence" value="ECO:0007669"/>
    <property type="project" value="InterPro"/>
</dbReference>
<evidence type="ECO:0000256" key="4">
    <source>
        <dbReference type="PROSITE-ProRule" id="PRU00489"/>
    </source>
</evidence>
<evidence type="ECO:0000256" key="2">
    <source>
        <dbReference type="ARBA" id="ARBA00022679"/>
    </source>
</evidence>
<evidence type="ECO:0000256" key="3">
    <source>
        <dbReference type="ARBA" id="ARBA00022691"/>
    </source>
</evidence>
<dbReference type="OrthoDB" id="9800596at2"/>
<keyword evidence="3" id="KW-0949">S-adenosyl-L-methionine</keyword>
<gene>
    <name evidence="5" type="ORF">MGN01_16950</name>
</gene>
<keyword evidence="6" id="KW-1185">Reference proteome</keyword>
<dbReference type="GO" id="GO:0008168">
    <property type="term" value="F:methyltransferase activity"/>
    <property type="evidence" value="ECO:0007669"/>
    <property type="project" value="UniProtKB-KW"/>
</dbReference>
<sequence length="195" mass="21985">MTWPFGALRPLSYDLIVADPPWKYESYSVNGEKKGAGAQYTCLPPAEIARQFPVHMLAAGNCLLLCFGTWPLLELQLACIRTWGFTYKSLIVWDKRHPSGKPAIGTGYRVRAMCEPVLLATFGEPQHKAFPGLFQGVRREHSRKPEEFYALVDDRCPHLFRRADLFARVSRPGWEAFGNELTKFDPTPPTLMAAG</sequence>
<dbReference type="RefSeq" id="WP_147046148.1">
    <property type="nucleotide sequence ID" value="NZ_BJZV01000007.1"/>
</dbReference>
<dbReference type="InterPro" id="IPR002052">
    <property type="entry name" value="DNA_methylase_N6_adenine_CS"/>
</dbReference>
<comment type="similarity">
    <text evidence="4">Belongs to the MT-A70-like family.</text>
</comment>
<organism evidence="5 6">
    <name type="scientific">Methylobacterium gnaphalii</name>
    <dbReference type="NCBI Taxonomy" id="1010610"/>
    <lineage>
        <taxon>Bacteria</taxon>
        <taxon>Pseudomonadati</taxon>
        <taxon>Pseudomonadota</taxon>
        <taxon>Alphaproteobacteria</taxon>
        <taxon>Hyphomicrobiales</taxon>
        <taxon>Methylobacteriaceae</taxon>
        <taxon>Methylobacterium</taxon>
    </lineage>
</organism>
<dbReference type="PROSITE" id="PS00092">
    <property type="entry name" value="N6_MTASE"/>
    <property type="match status" value="1"/>
</dbReference>
<accession>A0A512JIR6</accession>